<organism evidence="11 12">
    <name type="scientific">Cohnella phaseoli</name>
    <dbReference type="NCBI Taxonomy" id="456490"/>
    <lineage>
        <taxon>Bacteria</taxon>
        <taxon>Bacillati</taxon>
        <taxon>Bacillota</taxon>
        <taxon>Bacilli</taxon>
        <taxon>Bacillales</taxon>
        <taxon>Paenibacillaceae</taxon>
        <taxon>Cohnella</taxon>
    </lineage>
</organism>
<dbReference type="InterPro" id="IPR011006">
    <property type="entry name" value="CheY-like_superfamily"/>
</dbReference>
<protein>
    <submittedName>
        <fullName evidence="11">AraC family two component transcriptional regulator</fullName>
    </submittedName>
</protein>
<dbReference type="Gene3D" id="3.40.50.2300">
    <property type="match status" value="1"/>
</dbReference>
<name>A0A3D9JQL4_9BACL</name>
<feature type="domain" description="Response regulatory" evidence="10">
    <location>
        <begin position="7"/>
        <end position="124"/>
    </location>
</feature>
<dbReference type="OrthoDB" id="1699at2"/>
<dbReference type="SMART" id="SM00448">
    <property type="entry name" value="REC"/>
    <property type="match status" value="1"/>
</dbReference>
<dbReference type="PROSITE" id="PS01124">
    <property type="entry name" value="HTH_ARAC_FAMILY_2"/>
    <property type="match status" value="1"/>
</dbReference>
<dbReference type="InterPro" id="IPR018060">
    <property type="entry name" value="HTH_AraC"/>
</dbReference>
<dbReference type="PANTHER" id="PTHR42713:SF3">
    <property type="entry name" value="TRANSCRIPTIONAL REGULATORY PROTEIN HPTR"/>
    <property type="match status" value="1"/>
</dbReference>
<comment type="subcellular location">
    <subcellularLocation>
        <location evidence="1">Cytoplasm</location>
    </subcellularLocation>
</comment>
<evidence type="ECO:0000256" key="4">
    <source>
        <dbReference type="ARBA" id="ARBA00023012"/>
    </source>
</evidence>
<gene>
    <name evidence="11" type="ORF">DFP98_112131</name>
</gene>
<dbReference type="SMART" id="SM00342">
    <property type="entry name" value="HTH_ARAC"/>
    <property type="match status" value="1"/>
</dbReference>
<dbReference type="Gene3D" id="1.10.10.60">
    <property type="entry name" value="Homeodomain-like"/>
    <property type="match status" value="2"/>
</dbReference>
<reference evidence="11 12" key="1">
    <citation type="submission" date="2018-07" db="EMBL/GenBank/DDBJ databases">
        <title>Genomic Encyclopedia of Type Strains, Phase III (KMG-III): the genomes of soil and plant-associated and newly described type strains.</title>
        <authorList>
            <person name="Whitman W."/>
        </authorList>
    </citation>
    <scope>NUCLEOTIDE SEQUENCE [LARGE SCALE GENOMIC DNA]</scope>
    <source>
        <strain evidence="11 12">CECT 7287</strain>
    </source>
</reference>
<dbReference type="GO" id="GO:0000160">
    <property type="term" value="P:phosphorelay signal transduction system"/>
    <property type="evidence" value="ECO:0007669"/>
    <property type="project" value="UniProtKB-KW"/>
</dbReference>
<evidence type="ECO:0000259" key="9">
    <source>
        <dbReference type="PROSITE" id="PS01124"/>
    </source>
</evidence>
<keyword evidence="3 8" id="KW-0597">Phosphoprotein</keyword>
<dbReference type="PRINTS" id="PR00032">
    <property type="entry name" value="HTHARAC"/>
</dbReference>
<sequence>MRDITYSTVIAEDEDLIRSGLIRKIEQSRQSFAVVGEATHGEEALELVRRVQPQLLITDIRMPVMDGLRLIEEVHKYYPRTAIIIASGYADFEYARQAMKFNVKHYLLKPVKQQDLADVLDDVRAQLSKEPIIEANDIEKTVQRVQQYLREHFHEEISLEQLAKQFNFSSAYLSKIFLKHTGEAPSKYIATLRINEAKHLLKHRKDLPVKTVGEQVGYGDPFYFSRIFKQATGMTPRDYQK</sequence>
<evidence type="ECO:0000313" key="11">
    <source>
        <dbReference type="EMBL" id="RED76413.1"/>
    </source>
</evidence>
<proteinExistence type="predicted"/>
<keyword evidence="5" id="KW-0805">Transcription regulation</keyword>
<keyword evidence="4" id="KW-0902">Two-component regulatory system</keyword>
<dbReference type="CDD" id="cd17536">
    <property type="entry name" value="REC_YesN-like"/>
    <property type="match status" value="1"/>
</dbReference>
<dbReference type="EMBL" id="QRDZ01000012">
    <property type="protein sequence ID" value="RED76413.1"/>
    <property type="molecule type" value="Genomic_DNA"/>
</dbReference>
<feature type="domain" description="HTH araC/xylS-type" evidence="9">
    <location>
        <begin position="143"/>
        <end position="241"/>
    </location>
</feature>
<evidence type="ECO:0000256" key="2">
    <source>
        <dbReference type="ARBA" id="ARBA00022490"/>
    </source>
</evidence>
<evidence type="ECO:0000259" key="10">
    <source>
        <dbReference type="PROSITE" id="PS50110"/>
    </source>
</evidence>
<dbReference type="InterPro" id="IPR009057">
    <property type="entry name" value="Homeodomain-like_sf"/>
</dbReference>
<evidence type="ECO:0000256" key="8">
    <source>
        <dbReference type="PROSITE-ProRule" id="PRU00169"/>
    </source>
</evidence>
<dbReference type="Pfam" id="PF00072">
    <property type="entry name" value="Response_reg"/>
    <property type="match status" value="1"/>
</dbReference>
<evidence type="ECO:0000256" key="1">
    <source>
        <dbReference type="ARBA" id="ARBA00004496"/>
    </source>
</evidence>
<dbReference type="GO" id="GO:0003700">
    <property type="term" value="F:DNA-binding transcription factor activity"/>
    <property type="evidence" value="ECO:0007669"/>
    <property type="project" value="InterPro"/>
</dbReference>
<dbReference type="PANTHER" id="PTHR42713">
    <property type="entry name" value="HISTIDINE KINASE-RELATED"/>
    <property type="match status" value="1"/>
</dbReference>
<dbReference type="GO" id="GO:0005737">
    <property type="term" value="C:cytoplasm"/>
    <property type="evidence" value="ECO:0007669"/>
    <property type="project" value="UniProtKB-SubCell"/>
</dbReference>
<keyword evidence="2" id="KW-0963">Cytoplasm</keyword>
<dbReference type="InterPro" id="IPR001789">
    <property type="entry name" value="Sig_transdc_resp-reg_receiver"/>
</dbReference>
<dbReference type="Pfam" id="PF12833">
    <property type="entry name" value="HTH_18"/>
    <property type="match status" value="1"/>
</dbReference>
<evidence type="ECO:0000256" key="5">
    <source>
        <dbReference type="ARBA" id="ARBA00023015"/>
    </source>
</evidence>
<evidence type="ECO:0000256" key="7">
    <source>
        <dbReference type="ARBA" id="ARBA00023163"/>
    </source>
</evidence>
<evidence type="ECO:0000256" key="6">
    <source>
        <dbReference type="ARBA" id="ARBA00023125"/>
    </source>
</evidence>
<dbReference type="PROSITE" id="PS50110">
    <property type="entry name" value="RESPONSE_REGULATORY"/>
    <property type="match status" value="1"/>
</dbReference>
<evidence type="ECO:0000256" key="3">
    <source>
        <dbReference type="ARBA" id="ARBA00022553"/>
    </source>
</evidence>
<keyword evidence="6" id="KW-0238">DNA-binding</keyword>
<dbReference type="AlphaFoldDB" id="A0A3D9JQL4"/>
<keyword evidence="7" id="KW-0804">Transcription</keyword>
<dbReference type="Proteomes" id="UP000256977">
    <property type="component" value="Unassembled WGS sequence"/>
</dbReference>
<evidence type="ECO:0000313" key="12">
    <source>
        <dbReference type="Proteomes" id="UP000256977"/>
    </source>
</evidence>
<accession>A0A3D9JQL4</accession>
<dbReference type="InterPro" id="IPR051552">
    <property type="entry name" value="HptR"/>
</dbReference>
<feature type="modified residue" description="4-aspartylphosphate" evidence="8">
    <location>
        <position position="59"/>
    </location>
</feature>
<dbReference type="RefSeq" id="WP_116061702.1">
    <property type="nucleotide sequence ID" value="NZ_QRDZ01000012.1"/>
</dbReference>
<keyword evidence="12" id="KW-1185">Reference proteome</keyword>
<dbReference type="SUPFAM" id="SSF46689">
    <property type="entry name" value="Homeodomain-like"/>
    <property type="match status" value="1"/>
</dbReference>
<dbReference type="PROSITE" id="PS00041">
    <property type="entry name" value="HTH_ARAC_FAMILY_1"/>
    <property type="match status" value="1"/>
</dbReference>
<dbReference type="SUPFAM" id="SSF52172">
    <property type="entry name" value="CheY-like"/>
    <property type="match status" value="1"/>
</dbReference>
<dbReference type="InterPro" id="IPR020449">
    <property type="entry name" value="Tscrpt_reg_AraC-type_HTH"/>
</dbReference>
<dbReference type="GO" id="GO:0043565">
    <property type="term" value="F:sequence-specific DNA binding"/>
    <property type="evidence" value="ECO:0007669"/>
    <property type="project" value="InterPro"/>
</dbReference>
<dbReference type="InterPro" id="IPR018062">
    <property type="entry name" value="HTH_AraC-typ_CS"/>
</dbReference>
<comment type="caution">
    <text evidence="11">The sequence shown here is derived from an EMBL/GenBank/DDBJ whole genome shotgun (WGS) entry which is preliminary data.</text>
</comment>